<dbReference type="InterPro" id="IPR051125">
    <property type="entry name" value="ABC-4/HrtB_transporter"/>
</dbReference>
<evidence type="ECO:0000259" key="9">
    <source>
        <dbReference type="Pfam" id="PF12704"/>
    </source>
</evidence>
<dbReference type="Pfam" id="PF02687">
    <property type="entry name" value="FtsX"/>
    <property type="match status" value="1"/>
</dbReference>
<dbReference type="InterPro" id="IPR005891">
    <property type="entry name" value="DevC"/>
</dbReference>
<dbReference type="PANTHER" id="PTHR43738">
    <property type="entry name" value="ABC TRANSPORTER, MEMBRANE PROTEIN"/>
    <property type="match status" value="1"/>
</dbReference>
<name>T2I4E5_SERPL</name>
<dbReference type="PANTHER" id="PTHR43738:SF1">
    <property type="entry name" value="HEMIN TRANSPORT SYSTEM PERMEASE PROTEIN HRTB-RELATED"/>
    <property type="match status" value="1"/>
</dbReference>
<dbReference type="InterPro" id="IPR025857">
    <property type="entry name" value="MacB_PCD"/>
</dbReference>
<keyword evidence="5 7" id="KW-1133">Transmembrane helix</keyword>
<sequence>MTQAHYLVRNSRPMFSLARAILIYEWRRFLPAVLAVAFAGLLVLIQFGLLLGMFSAVSVYIDRSSADLWVGFPGTQSVDQPRSIPEKVENQLRMDPDVIDVERYTWTLADWKRPTGGRISATLIGINPKAESMTFSRLLNPQLRQLLRVPGNLLVDESDLDKLGVKVGDYTELQGKRVHVAGTVRGMRSMGGANVISSLTTARTIDKSLLNNDVDYFLVKIKDPTQAEAVRDRLQPHGSFRHYQIWTTEEFSIQSVAYWLFESGAGGGFLFSSVLGFIVGVVITSQTLMAAIVSALREYATLRALGVSSGSLRAVVLEQSFWIGVVGLCIAALVSVLIAAGAELFYVTFTIPLVAAAGILLLVMIITLLSGLSALRALNRAEPFTLLR</sequence>
<evidence type="ECO:0000256" key="4">
    <source>
        <dbReference type="ARBA" id="ARBA00022692"/>
    </source>
</evidence>
<feature type="domain" description="ABC3 transporter permease C-terminal" evidence="8">
    <location>
        <begin position="271"/>
        <end position="383"/>
    </location>
</feature>
<feature type="transmembrane region" description="Helical" evidence="7">
    <location>
        <begin position="269"/>
        <end position="293"/>
    </location>
</feature>
<keyword evidence="6 7" id="KW-0472">Membrane</keyword>
<dbReference type="AlphaFoldDB" id="T2I4E5"/>
<feature type="domain" description="MacB-like periplasmic core" evidence="9">
    <location>
        <begin position="32"/>
        <end position="235"/>
    </location>
</feature>
<evidence type="ECO:0000256" key="6">
    <source>
        <dbReference type="ARBA" id="ARBA00023136"/>
    </source>
</evidence>
<feature type="transmembrane region" description="Helical" evidence="7">
    <location>
        <begin position="321"/>
        <end position="347"/>
    </location>
</feature>
<feature type="transmembrane region" description="Helical" evidence="7">
    <location>
        <begin position="29"/>
        <end position="61"/>
    </location>
</feature>
<reference evidence="10" key="1">
    <citation type="submission" date="2012-09" db="EMBL/GenBank/DDBJ databases">
        <title>A proposed PKS/NRPS/FAS hybrid biosynthesis gene cluster from Serratia plymuthica RVH1 encodes three broad range, Zeamine-related antibiotics.</title>
        <authorList>
            <person name="Masschelein J."/>
            <person name="Mattheus W."/>
            <person name="Gao L.J."/>
            <person name="Moons P."/>
            <person name="Van Houdt R."/>
            <person name="Uytterhoeven B."/>
            <person name="Lamberigts C."/>
            <person name="Lescrinier E."/>
            <person name="Rozenski J."/>
            <person name="Herdewijn P."/>
            <person name="Aertsen A."/>
            <person name="Michiels C."/>
            <person name="Lavigne R."/>
        </authorList>
    </citation>
    <scope>NUCLEOTIDE SEQUENCE</scope>
    <source>
        <strain evidence="10">RVH1</strain>
    </source>
</reference>
<accession>T2I4E5</accession>
<evidence type="ECO:0000256" key="3">
    <source>
        <dbReference type="ARBA" id="ARBA00022475"/>
    </source>
</evidence>
<dbReference type="PIRSF" id="PIRSF031773">
    <property type="entry name" value="DevC"/>
    <property type="match status" value="1"/>
</dbReference>
<keyword evidence="4 7" id="KW-0812">Transmembrane</keyword>
<feature type="transmembrane region" description="Helical" evidence="7">
    <location>
        <begin position="353"/>
        <end position="378"/>
    </location>
</feature>
<keyword evidence="3" id="KW-1003">Cell membrane</keyword>
<dbReference type="EMBL" id="HE995400">
    <property type="protein sequence ID" value="CCM44328.1"/>
    <property type="molecule type" value="Genomic_DNA"/>
</dbReference>
<dbReference type="InterPro" id="IPR003838">
    <property type="entry name" value="ABC3_permease_C"/>
</dbReference>
<comment type="subcellular location">
    <subcellularLocation>
        <location evidence="1">Cell membrane</location>
        <topology evidence="1">Multi-pass membrane protein</topology>
    </subcellularLocation>
</comment>
<evidence type="ECO:0000256" key="2">
    <source>
        <dbReference type="ARBA" id="ARBA00022448"/>
    </source>
</evidence>
<dbReference type="Pfam" id="PF12704">
    <property type="entry name" value="MacB_PCD"/>
    <property type="match status" value="1"/>
</dbReference>
<protein>
    <submittedName>
        <fullName evidence="10">Putative ABC transporter membrane protein</fullName>
    </submittedName>
</protein>
<evidence type="ECO:0000256" key="7">
    <source>
        <dbReference type="SAM" id="Phobius"/>
    </source>
</evidence>
<evidence type="ECO:0000256" key="1">
    <source>
        <dbReference type="ARBA" id="ARBA00004651"/>
    </source>
</evidence>
<dbReference type="RefSeq" id="WP_332271447.1">
    <property type="nucleotide sequence ID" value="NZ_CP012096.1"/>
</dbReference>
<evidence type="ECO:0000259" key="8">
    <source>
        <dbReference type="Pfam" id="PF02687"/>
    </source>
</evidence>
<dbReference type="GO" id="GO:0005886">
    <property type="term" value="C:plasma membrane"/>
    <property type="evidence" value="ECO:0007669"/>
    <property type="project" value="UniProtKB-SubCell"/>
</dbReference>
<gene>
    <name evidence="10" type="primary">zmn8</name>
</gene>
<keyword evidence="2" id="KW-0813">Transport</keyword>
<evidence type="ECO:0000313" key="10">
    <source>
        <dbReference type="EMBL" id="CCM44328.1"/>
    </source>
</evidence>
<organism evidence="10">
    <name type="scientific">Serratia plymuthica</name>
    <dbReference type="NCBI Taxonomy" id="82996"/>
    <lineage>
        <taxon>Bacteria</taxon>
        <taxon>Pseudomonadati</taxon>
        <taxon>Pseudomonadota</taxon>
        <taxon>Gammaproteobacteria</taxon>
        <taxon>Enterobacterales</taxon>
        <taxon>Yersiniaceae</taxon>
        <taxon>Serratia</taxon>
    </lineage>
</organism>
<evidence type="ECO:0000256" key="5">
    <source>
        <dbReference type="ARBA" id="ARBA00022989"/>
    </source>
</evidence>
<proteinExistence type="predicted"/>